<dbReference type="SUPFAM" id="SSF53474">
    <property type="entry name" value="alpha/beta-Hydrolases"/>
    <property type="match status" value="1"/>
</dbReference>
<sequence length="333" mass="38142">MRKKWLWVVAILLSLLCWLLYQHSYAFDEQQHVVRFADGRTLDITVTLPQGSEHKPGVVLFIHGDGPANASYDDYYQPLWESLAQAGYASVSWSKPGIGGSSGNWLQQSMEDRAKEARLVLGWVRRQPQFDTRRIGLWGSSQAGWVLPKVAARDCCIRFVIAVSPAINWLQQGRYHSETTLQHQQADTATRQQSVQRRQQVLALLQQGGSYAQYLQVAGSEPMSADRWQFVRRNWQADATLDLQALAKRPVPVLLLLGALDRNVDIRNTEQGYRQWLPASRLTVIHYPDTYHAMTRRQVEDSATVGWLTSLFRPRAVYNPDYLRDLQRYAAQF</sequence>
<dbReference type="InterPro" id="IPR029058">
    <property type="entry name" value="AB_hydrolase_fold"/>
</dbReference>
<keyword evidence="3" id="KW-1185">Reference proteome</keyword>
<keyword evidence="2" id="KW-0378">Hydrolase</keyword>
<comment type="caution">
    <text evidence="2">The sequence shown here is derived from an EMBL/GenBank/DDBJ whole genome shotgun (WGS) entry which is preliminary data.</text>
</comment>
<feature type="domain" description="Xaa-Pro dipeptidyl-peptidase-like" evidence="1">
    <location>
        <begin position="38"/>
        <end position="276"/>
    </location>
</feature>
<reference evidence="2 3" key="1">
    <citation type="submission" date="2020-04" db="EMBL/GenBank/DDBJ databases">
        <title>Draft genome of Leeia sp. IMCC25680.</title>
        <authorList>
            <person name="Song J."/>
            <person name="Cho J.-C."/>
        </authorList>
    </citation>
    <scope>NUCLEOTIDE SEQUENCE [LARGE SCALE GENOMIC DNA]</scope>
    <source>
        <strain evidence="2 3">IMCC25680</strain>
    </source>
</reference>
<dbReference type="EMBL" id="JABAIM010000003">
    <property type="protein sequence ID" value="NLR76081.1"/>
    <property type="molecule type" value="Genomic_DNA"/>
</dbReference>
<dbReference type="Gene3D" id="3.40.50.1820">
    <property type="entry name" value="alpha/beta hydrolase"/>
    <property type="match status" value="1"/>
</dbReference>
<accession>A0A847S2P6</accession>
<evidence type="ECO:0000313" key="2">
    <source>
        <dbReference type="EMBL" id="NLR76081.1"/>
    </source>
</evidence>
<dbReference type="RefSeq" id="WP_168877757.1">
    <property type="nucleotide sequence ID" value="NZ_JABAIM010000003.1"/>
</dbReference>
<dbReference type="InterPro" id="IPR000383">
    <property type="entry name" value="Xaa-Pro-like_dom"/>
</dbReference>
<dbReference type="Pfam" id="PF02129">
    <property type="entry name" value="Peptidase_S15"/>
    <property type="match status" value="1"/>
</dbReference>
<gene>
    <name evidence="2" type="ORF">HF682_13020</name>
</gene>
<evidence type="ECO:0000313" key="3">
    <source>
        <dbReference type="Proteomes" id="UP000587991"/>
    </source>
</evidence>
<protein>
    <submittedName>
        <fullName evidence="2">Alpha/beta hydrolase</fullName>
    </submittedName>
</protein>
<dbReference type="PANTHER" id="PTHR43265">
    <property type="entry name" value="ESTERASE ESTD"/>
    <property type="match status" value="1"/>
</dbReference>
<dbReference type="Proteomes" id="UP000587991">
    <property type="component" value="Unassembled WGS sequence"/>
</dbReference>
<proteinExistence type="predicted"/>
<dbReference type="GO" id="GO:0052689">
    <property type="term" value="F:carboxylic ester hydrolase activity"/>
    <property type="evidence" value="ECO:0007669"/>
    <property type="project" value="TreeGrafter"/>
</dbReference>
<dbReference type="InterPro" id="IPR053145">
    <property type="entry name" value="AB_hydrolase_Est10"/>
</dbReference>
<name>A0A847S2P6_9NEIS</name>
<organism evidence="2 3">
    <name type="scientific">Leeia aquatica</name>
    <dbReference type="NCBI Taxonomy" id="2725557"/>
    <lineage>
        <taxon>Bacteria</taxon>
        <taxon>Pseudomonadati</taxon>
        <taxon>Pseudomonadota</taxon>
        <taxon>Betaproteobacteria</taxon>
        <taxon>Neisseriales</taxon>
        <taxon>Leeiaceae</taxon>
        <taxon>Leeia</taxon>
    </lineage>
</organism>
<dbReference type="PANTHER" id="PTHR43265:SF1">
    <property type="entry name" value="ESTERASE ESTD"/>
    <property type="match status" value="1"/>
</dbReference>
<evidence type="ECO:0000259" key="1">
    <source>
        <dbReference type="Pfam" id="PF02129"/>
    </source>
</evidence>
<dbReference type="AlphaFoldDB" id="A0A847S2P6"/>